<dbReference type="InterPro" id="IPR011460">
    <property type="entry name" value="Lcl_C"/>
</dbReference>
<dbReference type="AlphaFoldDB" id="A0AAE4BS81"/>
<dbReference type="Proteomes" id="UP001185092">
    <property type="component" value="Unassembled WGS sequence"/>
</dbReference>
<dbReference type="Pfam" id="PF07603">
    <property type="entry name" value="Lcl_C"/>
    <property type="match status" value="1"/>
</dbReference>
<keyword evidence="3" id="KW-1185">Reference proteome</keyword>
<accession>A0AAE4BS81</accession>
<name>A0AAE4BS81_9BACT</name>
<reference evidence="2" key="1">
    <citation type="submission" date="2023-07" db="EMBL/GenBank/DDBJ databases">
        <title>Genomic Encyclopedia of Type Strains, Phase IV (KMG-IV): sequencing the most valuable type-strain genomes for metagenomic binning, comparative biology and taxonomic classification.</title>
        <authorList>
            <person name="Goeker M."/>
        </authorList>
    </citation>
    <scope>NUCLEOTIDE SEQUENCE</scope>
    <source>
        <strain evidence="2">DSM 26174</strain>
    </source>
</reference>
<sequence length="123" mass="14205">MSYKIGDEISGGIVFAISADGEHGLIAAKEDLADKHTWSEANYKCDELILDGHKDWYLPSRGELNLMYWNLKKNGLGEFSDDWYWSSMELDYYHAWCQYFGDGFQECNGKDVDSKRVRAVRAF</sequence>
<comment type="caution">
    <text evidence="2">The sequence shown here is derived from an EMBL/GenBank/DDBJ whole genome shotgun (WGS) entry which is preliminary data.</text>
</comment>
<organism evidence="2 3">
    <name type="scientific">Aureibacter tunicatorum</name>
    <dbReference type="NCBI Taxonomy" id="866807"/>
    <lineage>
        <taxon>Bacteria</taxon>
        <taxon>Pseudomonadati</taxon>
        <taxon>Bacteroidota</taxon>
        <taxon>Cytophagia</taxon>
        <taxon>Cytophagales</taxon>
        <taxon>Persicobacteraceae</taxon>
        <taxon>Aureibacter</taxon>
    </lineage>
</organism>
<evidence type="ECO:0000313" key="3">
    <source>
        <dbReference type="Proteomes" id="UP001185092"/>
    </source>
</evidence>
<proteinExistence type="predicted"/>
<feature type="domain" description="Lcl C-terminal" evidence="1">
    <location>
        <begin position="23"/>
        <end position="121"/>
    </location>
</feature>
<dbReference type="RefSeq" id="WP_309939152.1">
    <property type="nucleotide sequence ID" value="NZ_AP025305.1"/>
</dbReference>
<evidence type="ECO:0000259" key="1">
    <source>
        <dbReference type="Pfam" id="PF07603"/>
    </source>
</evidence>
<dbReference type="EMBL" id="JAVDQD010000002">
    <property type="protein sequence ID" value="MDR6239486.1"/>
    <property type="molecule type" value="Genomic_DNA"/>
</dbReference>
<gene>
    <name evidence="2" type="ORF">HNQ88_002523</name>
</gene>
<protein>
    <recommendedName>
        <fullName evidence="1">Lcl C-terminal domain-containing protein</fullName>
    </recommendedName>
</protein>
<evidence type="ECO:0000313" key="2">
    <source>
        <dbReference type="EMBL" id="MDR6239486.1"/>
    </source>
</evidence>